<name>A0ABS1KJF5_9BACT</name>
<dbReference type="Gene3D" id="3.40.50.1240">
    <property type="entry name" value="Phosphoglycerate mutase-like"/>
    <property type="match status" value="1"/>
</dbReference>
<dbReference type="SUPFAM" id="SSF53254">
    <property type="entry name" value="Phosphoglycerate mutase-like"/>
    <property type="match status" value="1"/>
</dbReference>
<evidence type="ECO:0000313" key="2">
    <source>
        <dbReference type="EMBL" id="MBL0739593.1"/>
    </source>
</evidence>
<dbReference type="EMBL" id="JAERRB010000001">
    <property type="protein sequence ID" value="MBL0739593.1"/>
    <property type="molecule type" value="Genomic_DNA"/>
</dbReference>
<dbReference type="CDD" id="cd07067">
    <property type="entry name" value="HP_PGM_like"/>
    <property type="match status" value="1"/>
</dbReference>
<evidence type="ECO:0000256" key="1">
    <source>
        <dbReference type="SAM" id="SignalP"/>
    </source>
</evidence>
<dbReference type="RefSeq" id="WP_202006575.1">
    <property type="nucleotide sequence ID" value="NZ_JAERRB010000001.1"/>
</dbReference>
<feature type="chain" id="PRO_5047367623" evidence="1">
    <location>
        <begin position="21"/>
        <end position="166"/>
    </location>
</feature>
<organism evidence="2 3">
    <name type="scientific">Chryseolinea lacunae</name>
    <dbReference type="NCBI Taxonomy" id="2801331"/>
    <lineage>
        <taxon>Bacteria</taxon>
        <taxon>Pseudomonadati</taxon>
        <taxon>Bacteroidota</taxon>
        <taxon>Cytophagia</taxon>
        <taxon>Cytophagales</taxon>
        <taxon>Fulvivirgaceae</taxon>
        <taxon>Chryseolinea</taxon>
    </lineage>
</organism>
<gene>
    <name evidence="2" type="ORF">JI741_00120</name>
</gene>
<reference evidence="2 3" key="1">
    <citation type="submission" date="2021-01" db="EMBL/GenBank/DDBJ databases">
        <title>Chryseolinea sp. Jin1 Genome sequencing and assembly.</title>
        <authorList>
            <person name="Kim I."/>
        </authorList>
    </citation>
    <scope>NUCLEOTIDE SEQUENCE [LARGE SCALE GENOMIC DNA]</scope>
    <source>
        <strain evidence="2 3">Jin1</strain>
    </source>
</reference>
<dbReference type="InterPro" id="IPR029033">
    <property type="entry name" value="His_PPase_superfam"/>
</dbReference>
<comment type="caution">
    <text evidence="2">The sequence shown here is derived from an EMBL/GenBank/DDBJ whole genome shotgun (WGS) entry which is preliminary data.</text>
</comment>
<keyword evidence="1" id="KW-0732">Signal</keyword>
<keyword evidence="3" id="KW-1185">Reference proteome</keyword>
<evidence type="ECO:0000313" key="3">
    <source>
        <dbReference type="Proteomes" id="UP000613030"/>
    </source>
</evidence>
<accession>A0ABS1KJF5</accession>
<dbReference type="InterPro" id="IPR013078">
    <property type="entry name" value="His_Pase_superF_clade-1"/>
</dbReference>
<dbReference type="Proteomes" id="UP000613030">
    <property type="component" value="Unassembled WGS sequence"/>
</dbReference>
<protein>
    <submittedName>
        <fullName evidence="2">Histidine phosphatase family protein</fullName>
    </submittedName>
</protein>
<dbReference type="Pfam" id="PF00300">
    <property type="entry name" value="His_Phos_1"/>
    <property type="match status" value="1"/>
</dbReference>
<feature type="signal peptide" evidence="1">
    <location>
        <begin position="1"/>
        <end position="20"/>
    </location>
</feature>
<sequence length="166" mass="18155">MLKNMIMLLCALALSPVAMAQQKITTVILVRHAEKVADGSDDPELKPEGTARAAHLAEVLQHSDIDGVYATPFKRTQNTVMPLAKAKNVAVQLYDPKKADEIDNLVKKHVGGTLVVCGHSNTVPRMANRLIGKEQFAEFDDSAYNNLIIISVVETGKATKVTWLTY</sequence>
<proteinExistence type="predicted"/>